<dbReference type="InterPro" id="IPR058792">
    <property type="entry name" value="Beta-barrel_RND_2"/>
</dbReference>
<dbReference type="KEGG" id="knv:Pan216_56690"/>
<evidence type="ECO:0000313" key="7">
    <source>
        <dbReference type="Proteomes" id="UP000317093"/>
    </source>
</evidence>
<dbReference type="Pfam" id="PF25917">
    <property type="entry name" value="BSH_RND"/>
    <property type="match status" value="1"/>
</dbReference>
<dbReference type="Gene3D" id="2.40.50.100">
    <property type="match status" value="2"/>
</dbReference>
<reference evidence="6 7" key="1">
    <citation type="submission" date="2019-02" db="EMBL/GenBank/DDBJ databases">
        <title>Deep-cultivation of Planctomycetes and their phenomic and genomic characterization uncovers novel biology.</title>
        <authorList>
            <person name="Wiegand S."/>
            <person name="Jogler M."/>
            <person name="Boedeker C."/>
            <person name="Pinto D."/>
            <person name="Vollmers J."/>
            <person name="Rivas-Marin E."/>
            <person name="Kohn T."/>
            <person name="Peeters S.H."/>
            <person name="Heuer A."/>
            <person name="Rast P."/>
            <person name="Oberbeckmann S."/>
            <person name="Bunk B."/>
            <person name="Jeske O."/>
            <person name="Meyerdierks A."/>
            <person name="Storesund J.E."/>
            <person name="Kallscheuer N."/>
            <person name="Luecker S."/>
            <person name="Lage O.M."/>
            <person name="Pohl T."/>
            <person name="Merkel B.J."/>
            <person name="Hornburger P."/>
            <person name="Mueller R.-W."/>
            <person name="Bruemmer F."/>
            <person name="Labrenz M."/>
            <person name="Spormann A.M."/>
            <person name="Op den Camp H."/>
            <person name="Overmann J."/>
            <person name="Amann R."/>
            <person name="Jetten M.S.M."/>
            <person name="Mascher T."/>
            <person name="Medema M.H."/>
            <person name="Devos D.P."/>
            <person name="Kaster A.-K."/>
            <person name="Ovreas L."/>
            <person name="Rohde M."/>
            <person name="Galperin M.Y."/>
            <person name="Jogler C."/>
        </authorList>
    </citation>
    <scope>NUCLEOTIDE SEQUENCE [LARGE SCALE GENOMIC DNA]</scope>
    <source>
        <strain evidence="6 7">Pan216</strain>
    </source>
</reference>
<dbReference type="GO" id="GO:0015562">
    <property type="term" value="F:efflux transmembrane transporter activity"/>
    <property type="evidence" value="ECO:0007669"/>
    <property type="project" value="TreeGrafter"/>
</dbReference>
<dbReference type="GO" id="GO:1990281">
    <property type="term" value="C:efflux pump complex"/>
    <property type="evidence" value="ECO:0007669"/>
    <property type="project" value="TreeGrafter"/>
</dbReference>
<proteinExistence type="inferred from homology"/>
<evidence type="ECO:0000313" key="6">
    <source>
        <dbReference type="EMBL" id="QDU64777.1"/>
    </source>
</evidence>
<evidence type="ECO:0000259" key="5">
    <source>
        <dbReference type="Pfam" id="PF25954"/>
    </source>
</evidence>
<dbReference type="PANTHER" id="PTHR30469">
    <property type="entry name" value="MULTIDRUG RESISTANCE PROTEIN MDTA"/>
    <property type="match status" value="1"/>
</dbReference>
<keyword evidence="2" id="KW-0175">Coiled coil</keyword>
<protein>
    <submittedName>
        <fullName evidence="6">Multidrug resistance protein MdtA</fullName>
    </submittedName>
</protein>
<dbReference type="NCBIfam" id="TIGR01730">
    <property type="entry name" value="RND_mfp"/>
    <property type="match status" value="1"/>
</dbReference>
<dbReference type="EMBL" id="CP036279">
    <property type="protein sequence ID" value="QDU64777.1"/>
    <property type="molecule type" value="Genomic_DNA"/>
</dbReference>
<keyword evidence="7" id="KW-1185">Reference proteome</keyword>
<dbReference type="Gene3D" id="2.40.30.170">
    <property type="match status" value="1"/>
</dbReference>
<dbReference type="AlphaFoldDB" id="A0A518BCT2"/>
<keyword evidence="3" id="KW-0732">Signal</keyword>
<dbReference type="SUPFAM" id="SSF111369">
    <property type="entry name" value="HlyD-like secretion proteins"/>
    <property type="match status" value="2"/>
</dbReference>
<dbReference type="Proteomes" id="UP000317093">
    <property type="component" value="Chromosome"/>
</dbReference>
<sequence length="421" mass="45444" precursor="true">MRRSTPLASWIALLTAASSLFAQGGGPTPVNVALARTIEQEATVTVVGDVEPLRRALVASKEEGAVIEFPFREGDAVKKGDVLARLETTVLEHELATAQAMLEARKQEYDELNNGTRSEVIAAAKARMEAAKAVASLAQSKLERTRKLKLSASVEELDEARAEADRAKQMVAEFEAAHEEATNGPRAEQVERAKAMVAAQESEIKRLESLIDRHVIKAPFDGYVTKEQTQVGEWVTRGGPVVEIIDLEEVDVRVPVPGRYIGKVKLGQQVHVSFDSIKDRLLEGTVRQIVPEADRKSRLFPVMVRMKNFRDGETPGLRAGMLARVDLPAGDVSEGVFVPKDALVLGEAVPMVFVVKPMPSQADGAPGGLTVAPAVIRLGATVGNLIEVRGDVKPGDRVVIEGNERLRPGQPVSVLEAPSKS</sequence>
<feature type="domain" description="Multidrug resistance protein MdtA-like barrel-sandwich hybrid" evidence="4">
    <location>
        <begin position="56"/>
        <end position="241"/>
    </location>
</feature>
<feature type="domain" description="CusB-like beta-barrel" evidence="5">
    <location>
        <begin position="252"/>
        <end position="327"/>
    </location>
</feature>
<dbReference type="InterPro" id="IPR058625">
    <property type="entry name" value="MdtA-like_BSH"/>
</dbReference>
<evidence type="ECO:0000256" key="2">
    <source>
        <dbReference type="SAM" id="Coils"/>
    </source>
</evidence>
<feature type="coiled-coil region" evidence="2">
    <location>
        <begin position="150"/>
        <end position="217"/>
    </location>
</feature>
<dbReference type="PANTHER" id="PTHR30469:SF15">
    <property type="entry name" value="HLYD FAMILY OF SECRETION PROTEINS"/>
    <property type="match status" value="1"/>
</dbReference>
<dbReference type="Gene3D" id="2.40.420.20">
    <property type="match status" value="1"/>
</dbReference>
<evidence type="ECO:0000256" key="3">
    <source>
        <dbReference type="SAM" id="SignalP"/>
    </source>
</evidence>
<evidence type="ECO:0000256" key="1">
    <source>
        <dbReference type="ARBA" id="ARBA00009477"/>
    </source>
</evidence>
<dbReference type="InterPro" id="IPR006143">
    <property type="entry name" value="RND_pump_MFP"/>
</dbReference>
<dbReference type="Pfam" id="PF25954">
    <property type="entry name" value="Beta-barrel_RND_2"/>
    <property type="match status" value="1"/>
</dbReference>
<organism evidence="6 7">
    <name type="scientific">Kolteria novifilia</name>
    <dbReference type="NCBI Taxonomy" id="2527975"/>
    <lineage>
        <taxon>Bacteria</taxon>
        <taxon>Pseudomonadati</taxon>
        <taxon>Planctomycetota</taxon>
        <taxon>Planctomycetia</taxon>
        <taxon>Kolteriales</taxon>
        <taxon>Kolteriaceae</taxon>
        <taxon>Kolteria</taxon>
    </lineage>
</organism>
<dbReference type="Gene3D" id="1.10.287.470">
    <property type="entry name" value="Helix hairpin bin"/>
    <property type="match status" value="1"/>
</dbReference>
<feature type="chain" id="PRO_5022187284" evidence="3">
    <location>
        <begin position="23"/>
        <end position="421"/>
    </location>
</feature>
<comment type="similarity">
    <text evidence="1">Belongs to the membrane fusion protein (MFP) (TC 8.A.1) family.</text>
</comment>
<dbReference type="RefSeq" id="WP_419193061.1">
    <property type="nucleotide sequence ID" value="NZ_CP036279.1"/>
</dbReference>
<name>A0A518BCT2_9BACT</name>
<feature type="signal peptide" evidence="3">
    <location>
        <begin position="1"/>
        <end position="22"/>
    </location>
</feature>
<gene>
    <name evidence="6" type="primary">mdtA_5</name>
    <name evidence="6" type="ORF">Pan216_56690</name>
</gene>
<evidence type="ECO:0000259" key="4">
    <source>
        <dbReference type="Pfam" id="PF25917"/>
    </source>
</evidence>
<accession>A0A518BCT2</accession>